<proteinExistence type="predicted"/>
<keyword evidence="2" id="KW-1185">Reference proteome</keyword>
<dbReference type="Proteomes" id="UP001633002">
    <property type="component" value="Unassembled WGS sequence"/>
</dbReference>
<dbReference type="PANTHER" id="PTHR33116">
    <property type="entry name" value="REVERSE TRANSCRIPTASE ZINC-BINDING DOMAIN-CONTAINING PROTEIN-RELATED-RELATED"/>
    <property type="match status" value="1"/>
</dbReference>
<evidence type="ECO:0000313" key="2">
    <source>
        <dbReference type="Proteomes" id="UP001633002"/>
    </source>
</evidence>
<dbReference type="AlphaFoldDB" id="A0ABD3H6L3"/>
<dbReference type="EMBL" id="JBJQOH010000006">
    <property type="protein sequence ID" value="KAL3686167.1"/>
    <property type="molecule type" value="Genomic_DNA"/>
</dbReference>
<accession>A0ABD3H6L3</accession>
<protein>
    <submittedName>
        <fullName evidence="1">Uncharacterized protein</fullName>
    </submittedName>
</protein>
<name>A0ABD3H6L3_9MARC</name>
<sequence length="290" mass="33365">MNNEEQLLHQIFNDDTGLFIQMDRQVFDNTMQTLRRYLGLLAGNDVLEEEIVQQLKDNYQKKLDHWANRLLTWPERVLLAQVVLRSLPNYTLMAVGMSAKGTHVLERITADFLWGRDHTGKRKRPLIAWSTFSRRRAHGGLGWPVMKDLATAFLLKNLAKFIQGNDEDWVKLAAAIISFKLRKSKRSKEIQKWDPYLPLLAFKALRIPESETLNRMLQAWFRTKRKLKWNPDFGSFPLYTTPSMATAILQSTDTLEANEPTGAPSNVTGDTHDVDVQFLSMDHLISALLS</sequence>
<organism evidence="1 2">
    <name type="scientific">Riccia sorocarpa</name>
    <dbReference type="NCBI Taxonomy" id="122646"/>
    <lineage>
        <taxon>Eukaryota</taxon>
        <taxon>Viridiplantae</taxon>
        <taxon>Streptophyta</taxon>
        <taxon>Embryophyta</taxon>
        <taxon>Marchantiophyta</taxon>
        <taxon>Marchantiopsida</taxon>
        <taxon>Marchantiidae</taxon>
        <taxon>Marchantiales</taxon>
        <taxon>Ricciaceae</taxon>
        <taxon>Riccia</taxon>
    </lineage>
</organism>
<comment type="caution">
    <text evidence="1">The sequence shown here is derived from an EMBL/GenBank/DDBJ whole genome shotgun (WGS) entry which is preliminary data.</text>
</comment>
<dbReference type="PANTHER" id="PTHR33116:SF86">
    <property type="entry name" value="REVERSE TRANSCRIPTASE DOMAIN-CONTAINING PROTEIN"/>
    <property type="match status" value="1"/>
</dbReference>
<reference evidence="1 2" key="1">
    <citation type="submission" date="2024-09" db="EMBL/GenBank/DDBJ databases">
        <title>Chromosome-scale assembly of Riccia sorocarpa.</title>
        <authorList>
            <person name="Paukszto L."/>
        </authorList>
    </citation>
    <scope>NUCLEOTIDE SEQUENCE [LARGE SCALE GENOMIC DNA]</scope>
    <source>
        <strain evidence="1">LP-2024</strain>
        <tissue evidence="1">Aerial parts of the thallus</tissue>
    </source>
</reference>
<evidence type="ECO:0000313" key="1">
    <source>
        <dbReference type="EMBL" id="KAL3686167.1"/>
    </source>
</evidence>
<gene>
    <name evidence="1" type="ORF">R1sor_004189</name>
</gene>